<keyword evidence="1" id="KW-0863">Zinc-finger</keyword>
<feature type="compositionally biased region" description="Basic and acidic residues" evidence="2">
    <location>
        <begin position="281"/>
        <end position="301"/>
    </location>
</feature>
<dbReference type="EMBL" id="CAMXCT020001635">
    <property type="protein sequence ID" value="CAL1145194.1"/>
    <property type="molecule type" value="Genomic_DNA"/>
</dbReference>
<keyword evidence="8" id="KW-1185">Reference proteome</keyword>
<feature type="region of interest" description="Disordered" evidence="2">
    <location>
        <begin position="264"/>
        <end position="328"/>
    </location>
</feature>
<dbReference type="PANTHER" id="PTHR11439">
    <property type="entry name" value="GAG-POL-RELATED RETROTRANSPOSON"/>
    <property type="match status" value="1"/>
</dbReference>
<feature type="compositionally biased region" description="Polar residues" evidence="2">
    <location>
        <begin position="2159"/>
        <end position="2172"/>
    </location>
</feature>
<dbReference type="OrthoDB" id="3562068at2759"/>
<dbReference type="PROSITE" id="PS50158">
    <property type="entry name" value="ZF_CCHC"/>
    <property type="match status" value="1"/>
</dbReference>
<feature type="compositionally biased region" description="Basic and acidic residues" evidence="2">
    <location>
        <begin position="2180"/>
        <end position="2191"/>
    </location>
</feature>
<feature type="region of interest" description="Disordered" evidence="2">
    <location>
        <begin position="1"/>
        <end position="177"/>
    </location>
</feature>
<feature type="compositionally biased region" description="Low complexity" evidence="2">
    <location>
        <begin position="109"/>
        <end position="123"/>
    </location>
</feature>
<feature type="region of interest" description="Disordered" evidence="2">
    <location>
        <begin position="2041"/>
        <end position="2076"/>
    </location>
</feature>
<dbReference type="InterPro" id="IPR001878">
    <property type="entry name" value="Znf_CCHC"/>
</dbReference>
<keyword evidence="7" id="KW-0645">Protease</keyword>
<dbReference type="GO" id="GO:0006508">
    <property type="term" value="P:proteolysis"/>
    <property type="evidence" value="ECO:0007669"/>
    <property type="project" value="UniProtKB-KW"/>
</dbReference>
<feature type="compositionally biased region" description="Polar residues" evidence="2">
    <location>
        <begin position="2240"/>
        <end position="2257"/>
    </location>
</feature>
<dbReference type="GO" id="GO:0003676">
    <property type="term" value="F:nucleic acid binding"/>
    <property type="evidence" value="ECO:0007669"/>
    <property type="project" value="InterPro"/>
</dbReference>
<feature type="compositionally biased region" description="Polar residues" evidence="2">
    <location>
        <begin position="2192"/>
        <end position="2204"/>
    </location>
</feature>
<feature type="domain" description="C3H1-type" evidence="3">
    <location>
        <begin position="640"/>
        <end position="668"/>
    </location>
</feature>
<dbReference type="InterPro" id="IPR043502">
    <property type="entry name" value="DNA/RNA_pol_sf"/>
</dbReference>
<sequence>MQRRKATPEELKQGMEQMMAAQERLSKEATEEPIEDIPGSHSDVAQEKEPRLEDAKEFLDVGSEGIEMSRDLAPSPQEGQKAERSSAKRLEDSQGSKQPPKTPKRISVSALAAQSAEPAASAAQKPGGDSVSGKGKGTKREEEKGQDMACDTPVRPPVESQMYTAGFESGPDRSHMTTPLFSAQQLREWEELHSRAPWLYRLTPGVQRPVWLEEEERRSRLLQEERAEEEERARRLQREAEVNEMRRRLQSLEEENLRLKMERENLRQSIAQPKGSSYGTPEDKDAEVFPKEAETTKEEAQTPKGGSGEAEDQKEENRGSAGAQLPMNEERKLQATMMQSMVKLMEGMQIMQAQILDVRRQKDVEVVKNAAVELPKLQEWKADTAPLDLADWLLVVEPVLSDLSDNSQQWWEAMLASVRQWYAEHQEKTPLERVNHKPQVPLPLQDPRFQRLEKRATALLMSAIPPTQQEEVVASKEVNTVGILSRLMLCYQPGGLSEKGAILTALDSPGEASSLAGAVTGLRRWLRWHRRAGEVGVTRSDATLQIKGLGRLMKRVLKDNADLAFRVQLSRSSLQVDTAPTEASVMTFANHLLAEVEQIAHQDKRRKEDAKSSTEPKVKRLEEFAGGSKGEGKAWRGEGAQSSSPCKFFQSEEGCKKGKQCTWSHVLEGDRRRCWTCGSTGHLAPACDRPREPLRDQGEKGQKGGEGKGFHKPSGKALKKGESQQKEGPGGEATSEESAASAETMKGLLEEANRILKGLSARTGEAESRTKDERLTAMQGQLDELRKLKVLRLSRIGKEQEAYGLLDSGAANPMRGKRRGEDLSQLEEVQVTLADGSQVGMKMTASGVMVVEDEWAEPIVPLGLLTSKLGYVASWKKGRMTLSHPIDGKVEVCMRSGCPQVSRLDALRMIQKLEEVETPRMQALKLSQEEMWLWGLMEAHPVLRMLPEAIKRRLVVKPAEDLRGIPDANRRRRRVMAEQGFVVHLYAGESAGYNLSRAFKEAGGDGRRLVEIDVKRENHEKHRKGAHDMLDDENGPFASLLRSALDGSLLGIVMGPNCRTRSILRHYPLAIPGGGPRPLRSWDQPWGKSGNTPEEQRKVEDDDVLLWRGLMLFIIREEVRKALHSDKIPVTRLGLEQPADPTHYIPEVVTLWKTEEWELLRSMYDLKAQSFKQSAWGGRAVKPTTFAGNITLRLPEEDQAESFEESAAKAQVMNSAELSRWPPGMMKEVAMRIQQDVLRAKLKAAKMSWAEHLERGHTPFRRDCRVCQEASARGRMHSKVKHPRAGVMSLDVTSPYKKGKDIDGEAKFMLIGTYTWLRPPDEEEATEVDEEPELEAQEDEDQWPEIEDQEAAQEEEEEQAEAAEDPQEEQQAEPPRAFEQPPEPPKIEVMRIGIPIKGKTQEAVLSGFIELYLQLKVDGFPVHTVHTDRGGGKRRNPGEEKDQREEANQGWRTGKPFGDQKRMIQEEAQSVEMDQLDNALLTFQKMDPWKKVMKRAEGAEQEILQTKIVSPQELVKDVHLWDEAIKAELDALLNAKEALRKITSEEKARLEERHPDLLVVPSKLVITRKAGGRRKVRIVACGNYVEKTEKEDVFASGSDSISFRIALKKSLDEGWTGATADIRTAFLNAPLGRSAEALEGLWKKEELEELGQEVVVVLVKPPALLIKLGYISPEDWWVAVKAVYGLRQSPKAWGDHRALVQSTTDPNVWKIVKRSGGLDEEMEGLCVVYVDDLMVLSQEHIVKECLERISREWEISTPEWLNEVKPVKFLGMEVLMGTKSAFITQESYVQDLLRRNGEEEGHKSGIPISKDQVLRLEEEDHTKSPEDVKAAQRATGELMWLVTRSRPDLMFALSKMSQATLKNPKEVLLVAKQVWKYLRKTKAEGLELKAGGKDLEVYTDSSYGPGGLDSQGTVLVLWGKSLIMWKSGRQGAPALSTAESELTEGIDGMIMGDSVDVLILELSQDTYAKVIKIDNTAAVSLMTEAAGSWRTRHLRLRASHLRWRIGRLDWVVEAISGQVQIADIGTKALTAPRLEELKQMMGMKQRRDDQEEERQEQKDSGSSQHMKKGAEETGLQEAGAEVERILRMLILLCSVQQAKAQEQEEEEGWSSLAQLVALTVFAMIGVTTCIGWMVRLMTPVRRSLEEEELKKRVKEALSAHSSQRGASRAQESSHGRATPTRKEQGHEDEGGRQQQTAASSTSGVHTPEEPASSSQAVPPSQISVKAPPPITKQAPLPAPASTQHQRTVPTMSGNTWTPGEERGQRAVRGSILSPIFVTPWGARYHEYTSCPTLANTKRFVPCQWCDVCAPLGKTGDQPVYTCGPGSKAHYDSDCVAMTDSGRKYQKCQRCVDAT</sequence>
<dbReference type="EMBL" id="CAMXCT030001635">
    <property type="protein sequence ID" value="CAL4779131.1"/>
    <property type="molecule type" value="Genomic_DNA"/>
</dbReference>
<feature type="region of interest" description="Disordered" evidence="2">
    <location>
        <begin position="1078"/>
        <end position="1097"/>
    </location>
</feature>
<feature type="compositionally biased region" description="Basic and acidic residues" evidence="2">
    <location>
        <begin position="1425"/>
        <end position="1447"/>
    </location>
</feature>
<gene>
    <name evidence="5" type="ORF">C1SCF055_LOCUS18692</name>
</gene>
<proteinExistence type="predicted"/>
<feature type="region of interest" description="Disordered" evidence="2">
    <location>
        <begin position="215"/>
        <end position="241"/>
    </location>
</feature>
<dbReference type="CDD" id="cd09272">
    <property type="entry name" value="RNase_HI_RT_Ty1"/>
    <property type="match status" value="1"/>
</dbReference>
<evidence type="ECO:0000256" key="2">
    <source>
        <dbReference type="SAM" id="MobiDB-lite"/>
    </source>
</evidence>
<feature type="region of interest" description="Disordered" evidence="2">
    <location>
        <begin position="2154"/>
        <end position="2266"/>
    </location>
</feature>
<feature type="compositionally biased region" description="Basic and acidic residues" evidence="2">
    <location>
        <begin position="1"/>
        <end position="13"/>
    </location>
</feature>
<evidence type="ECO:0000313" key="5">
    <source>
        <dbReference type="EMBL" id="CAI3991819.1"/>
    </source>
</evidence>
<reference evidence="5" key="1">
    <citation type="submission" date="2022-10" db="EMBL/GenBank/DDBJ databases">
        <authorList>
            <person name="Chen Y."/>
            <person name="Dougan E. K."/>
            <person name="Chan C."/>
            <person name="Rhodes N."/>
            <person name="Thang M."/>
        </authorList>
    </citation>
    <scope>NUCLEOTIDE SEQUENCE</scope>
</reference>
<organism evidence="5">
    <name type="scientific">Cladocopium goreaui</name>
    <dbReference type="NCBI Taxonomy" id="2562237"/>
    <lineage>
        <taxon>Eukaryota</taxon>
        <taxon>Sar</taxon>
        <taxon>Alveolata</taxon>
        <taxon>Dinophyceae</taxon>
        <taxon>Suessiales</taxon>
        <taxon>Symbiodiniaceae</taxon>
        <taxon>Cladocopium</taxon>
    </lineage>
</organism>
<accession>A0A9P1FW51</accession>
<feature type="region of interest" description="Disordered" evidence="2">
    <location>
        <begin position="685"/>
        <end position="743"/>
    </location>
</feature>
<feature type="region of interest" description="Disordered" evidence="2">
    <location>
        <begin position="600"/>
        <end position="619"/>
    </location>
</feature>
<dbReference type="GO" id="GO:0008270">
    <property type="term" value="F:zinc ion binding"/>
    <property type="evidence" value="ECO:0007669"/>
    <property type="project" value="UniProtKB-KW"/>
</dbReference>
<dbReference type="Pfam" id="PF07727">
    <property type="entry name" value="RVT_2"/>
    <property type="match status" value="1"/>
</dbReference>
<evidence type="ECO:0000313" key="7">
    <source>
        <dbReference type="EMBL" id="CAL4779131.1"/>
    </source>
</evidence>
<feature type="region of interest" description="Disordered" evidence="2">
    <location>
        <begin position="1318"/>
        <end position="1385"/>
    </location>
</feature>
<dbReference type="Proteomes" id="UP001152797">
    <property type="component" value="Unassembled WGS sequence"/>
</dbReference>
<feature type="compositionally biased region" description="Low complexity" evidence="2">
    <location>
        <begin position="732"/>
        <end position="743"/>
    </location>
</feature>
<feature type="region of interest" description="Disordered" evidence="2">
    <location>
        <begin position="1422"/>
        <end position="1457"/>
    </location>
</feature>
<dbReference type="PROSITE" id="PS50103">
    <property type="entry name" value="ZF_C3H1"/>
    <property type="match status" value="1"/>
</dbReference>
<evidence type="ECO:0000259" key="3">
    <source>
        <dbReference type="PROSITE" id="PS50103"/>
    </source>
</evidence>
<dbReference type="PANTHER" id="PTHR11439:SF483">
    <property type="entry name" value="PEPTIDE SYNTHASE GLIP-LIKE, PUTATIVE (AFU_ORTHOLOGUE AFUA_3G12920)-RELATED"/>
    <property type="match status" value="1"/>
</dbReference>
<keyword evidence="7" id="KW-0378">Hydrolase</keyword>
<feature type="compositionally biased region" description="Polar residues" evidence="2">
    <location>
        <begin position="267"/>
        <end position="279"/>
    </location>
</feature>
<feature type="compositionally biased region" description="Low complexity" evidence="2">
    <location>
        <begin position="2209"/>
        <end position="2224"/>
    </location>
</feature>
<evidence type="ECO:0000256" key="1">
    <source>
        <dbReference type="PROSITE-ProRule" id="PRU00723"/>
    </source>
</evidence>
<comment type="caution">
    <text evidence="5">The sequence shown here is derived from an EMBL/GenBank/DDBJ whole genome shotgun (WGS) entry which is preliminary data.</text>
</comment>
<name>A0A9P1FW51_9DINO</name>
<feature type="compositionally biased region" description="Basic and acidic residues" evidence="2">
    <location>
        <begin position="44"/>
        <end position="59"/>
    </location>
</feature>
<dbReference type="InterPro" id="IPR000571">
    <property type="entry name" value="Znf_CCCH"/>
</dbReference>
<feature type="domain" description="CCHC-type" evidence="4">
    <location>
        <begin position="672"/>
        <end position="687"/>
    </location>
</feature>
<reference evidence="6" key="2">
    <citation type="submission" date="2024-04" db="EMBL/GenBank/DDBJ databases">
        <authorList>
            <person name="Chen Y."/>
            <person name="Shah S."/>
            <person name="Dougan E. K."/>
            <person name="Thang M."/>
            <person name="Chan C."/>
        </authorList>
    </citation>
    <scope>NUCLEOTIDE SEQUENCE [LARGE SCALE GENOMIC DNA]</scope>
</reference>
<evidence type="ECO:0000313" key="8">
    <source>
        <dbReference type="Proteomes" id="UP001152797"/>
    </source>
</evidence>
<keyword evidence="1" id="KW-0479">Metal-binding</keyword>
<keyword evidence="1" id="KW-0862">Zinc</keyword>
<protein>
    <submittedName>
        <fullName evidence="7">Copia protein (Gag-int-pol protein) [Cleaved into: Copia VLP protein Copia protease ]</fullName>
    </submittedName>
</protein>
<feature type="compositionally biased region" description="Basic and acidic residues" evidence="2">
    <location>
        <begin position="688"/>
        <end position="709"/>
    </location>
</feature>
<feature type="compositionally biased region" description="Basic and acidic residues" evidence="2">
    <location>
        <begin position="2045"/>
        <end position="2059"/>
    </location>
</feature>
<feature type="zinc finger region" description="C3H1-type" evidence="1">
    <location>
        <begin position="640"/>
        <end position="668"/>
    </location>
</feature>
<evidence type="ECO:0000259" key="4">
    <source>
        <dbReference type="PROSITE" id="PS50158"/>
    </source>
</evidence>
<dbReference type="EMBL" id="CAMXCT010001635">
    <property type="protein sequence ID" value="CAI3991819.1"/>
    <property type="molecule type" value="Genomic_DNA"/>
</dbReference>
<evidence type="ECO:0000313" key="6">
    <source>
        <dbReference type="EMBL" id="CAL1145194.1"/>
    </source>
</evidence>
<dbReference type="InterPro" id="IPR013103">
    <property type="entry name" value="RVT_2"/>
</dbReference>
<dbReference type="SUPFAM" id="SSF56672">
    <property type="entry name" value="DNA/RNA polymerases"/>
    <property type="match status" value="1"/>
</dbReference>
<feature type="compositionally biased region" description="Basic and acidic residues" evidence="2">
    <location>
        <begin position="80"/>
        <end position="94"/>
    </location>
</feature>
<dbReference type="GO" id="GO:0008233">
    <property type="term" value="F:peptidase activity"/>
    <property type="evidence" value="ECO:0007669"/>
    <property type="project" value="UniProtKB-KW"/>
</dbReference>
<feature type="compositionally biased region" description="Acidic residues" evidence="2">
    <location>
        <begin position="1321"/>
        <end position="1371"/>
    </location>
</feature>
<feature type="region of interest" description="Disordered" evidence="2">
    <location>
        <begin position="625"/>
        <end position="644"/>
    </location>
</feature>